<keyword evidence="3" id="KW-1185">Reference proteome</keyword>
<evidence type="ECO:0000313" key="2">
    <source>
        <dbReference type="EMBL" id="VDP49824.1"/>
    </source>
</evidence>
<evidence type="ECO:0000313" key="4">
    <source>
        <dbReference type="WBParaSite" id="ECPE_0000193001-mRNA-1"/>
    </source>
</evidence>
<name>A0A183A4P5_9TREM</name>
<accession>A0A183A4P5</accession>
<dbReference type="EMBL" id="UZAN01019384">
    <property type="protein sequence ID" value="VDP49824.1"/>
    <property type="molecule type" value="Genomic_DNA"/>
</dbReference>
<feature type="region of interest" description="Disordered" evidence="1">
    <location>
        <begin position="68"/>
        <end position="98"/>
    </location>
</feature>
<protein>
    <submittedName>
        <fullName evidence="2 4">Uncharacterized protein</fullName>
    </submittedName>
</protein>
<reference evidence="2 3" key="2">
    <citation type="submission" date="2018-11" db="EMBL/GenBank/DDBJ databases">
        <authorList>
            <consortium name="Pathogen Informatics"/>
        </authorList>
    </citation>
    <scope>NUCLEOTIDE SEQUENCE [LARGE SCALE GENOMIC DNA]</scope>
    <source>
        <strain evidence="2 3">Egypt</strain>
    </source>
</reference>
<proteinExistence type="predicted"/>
<reference evidence="4" key="1">
    <citation type="submission" date="2016-06" db="UniProtKB">
        <authorList>
            <consortium name="WormBaseParasite"/>
        </authorList>
    </citation>
    <scope>IDENTIFICATION</scope>
</reference>
<organism evidence="4">
    <name type="scientific">Echinostoma caproni</name>
    <dbReference type="NCBI Taxonomy" id="27848"/>
    <lineage>
        <taxon>Eukaryota</taxon>
        <taxon>Metazoa</taxon>
        <taxon>Spiralia</taxon>
        <taxon>Lophotrochozoa</taxon>
        <taxon>Platyhelminthes</taxon>
        <taxon>Trematoda</taxon>
        <taxon>Digenea</taxon>
        <taxon>Plagiorchiida</taxon>
        <taxon>Echinostomata</taxon>
        <taxon>Echinostomatoidea</taxon>
        <taxon>Echinostomatidae</taxon>
        <taxon>Echinostoma</taxon>
    </lineage>
</organism>
<sequence length="98" mass="10214">MRPMTVHCIRLKPATRGDAAVGEPVSTGADEVPAAVEQVEVAAEDAAGVADSTYCVRGSQIACVGAGYQQSQPEEPNYTHEQSPVPTNDPPCTTSIDD</sequence>
<gene>
    <name evidence="2" type="ORF">ECPE_LOCUS1930</name>
</gene>
<dbReference type="WBParaSite" id="ECPE_0000193001-mRNA-1">
    <property type="protein sequence ID" value="ECPE_0000193001-mRNA-1"/>
    <property type="gene ID" value="ECPE_0000193001"/>
</dbReference>
<dbReference type="Proteomes" id="UP000272942">
    <property type="component" value="Unassembled WGS sequence"/>
</dbReference>
<evidence type="ECO:0000313" key="3">
    <source>
        <dbReference type="Proteomes" id="UP000272942"/>
    </source>
</evidence>
<evidence type="ECO:0000256" key="1">
    <source>
        <dbReference type="SAM" id="MobiDB-lite"/>
    </source>
</evidence>
<dbReference type="AlphaFoldDB" id="A0A183A4P5"/>